<reference evidence="8 14" key="4">
    <citation type="submission" date="2017-06" db="EMBL/GenBank/DDBJ databases">
        <title>Draft genome sequence of Fusobacterium nucleatum subsp. polymorphum KCOM 1267 (=ChDC F290).</title>
        <authorList>
            <person name="Kook J.-K."/>
            <person name="Park S.-N."/>
            <person name="Lim Y.K."/>
            <person name="Roh H."/>
        </authorList>
    </citation>
    <scope>NUCLEOTIDE SEQUENCE [LARGE SCALE GENOMIC DNA]</scope>
    <source>
        <strain evidence="8">KCOM 1267</strain>
        <strain evidence="14">KCOM 1267(ChDC F290)</strain>
    </source>
</reference>
<dbReference type="RefSeq" id="WP_005899478.1">
    <property type="nucleotide sequence ID" value="NZ_CP013121.1"/>
</dbReference>
<keyword evidence="2" id="KW-0812">Transmembrane</keyword>
<dbReference type="Gene3D" id="3.30.70.3040">
    <property type="match status" value="1"/>
</dbReference>
<dbReference type="Proteomes" id="UP000221504">
    <property type="component" value="Unassembled WGS sequence"/>
</dbReference>
<evidence type="ECO:0000313" key="14">
    <source>
        <dbReference type="Proteomes" id="UP000221504"/>
    </source>
</evidence>
<dbReference type="EMBL" id="NIRQ01000001">
    <property type="protein sequence ID" value="PHI13438.1"/>
    <property type="molecule type" value="Genomic_DNA"/>
</dbReference>
<evidence type="ECO:0000256" key="1">
    <source>
        <dbReference type="SAM" id="MobiDB-lite"/>
    </source>
</evidence>
<dbReference type="Proteomes" id="UP000067061">
    <property type="component" value="Chromosome"/>
</dbReference>
<gene>
    <name evidence="7" type="ORF">CA839_05895</name>
    <name evidence="5" type="ORF">CBG50_01645</name>
    <name evidence="8" type="ORF">CBG52_02490</name>
    <name evidence="9" type="ORF">CBG59_06925</name>
    <name evidence="6" type="ORF">CBG61_11685</name>
    <name evidence="4" type="ORF">RO02_07160</name>
</gene>
<dbReference type="EMBL" id="CP021934">
    <property type="protein sequence ID" value="ASC02120.1"/>
    <property type="molecule type" value="Genomic_DNA"/>
</dbReference>
<dbReference type="InterPro" id="IPR004513">
    <property type="entry name" value="FtsX"/>
</dbReference>
<reference evidence="5 11" key="3">
    <citation type="submission" date="2017-06" db="EMBL/GenBank/DDBJ databases">
        <title>Draft genome sequence of Fusobacterium nucleatum subsp. polymorphum KCOM 1260 (=ChDC F218).</title>
        <authorList>
            <person name="Kook J.-K."/>
            <person name="Park S.-N."/>
            <person name="Lim Y.K."/>
            <person name="Roh H."/>
        </authorList>
    </citation>
    <scope>NUCLEOTIDE SEQUENCE [LARGE SCALE GENOMIC DNA]</scope>
    <source>
        <strain evidence="5">KCOM 1260</strain>
        <strain evidence="11">KCOM 1260 (ChDC F218)</strain>
    </source>
</reference>
<evidence type="ECO:0000313" key="11">
    <source>
        <dbReference type="Proteomes" id="UP000196759"/>
    </source>
</evidence>
<keyword evidence="4" id="KW-0132">Cell division</keyword>
<evidence type="ECO:0000313" key="10">
    <source>
        <dbReference type="Proteomes" id="UP000067061"/>
    </source>
</evidence>
<evidence type="ECO:0000313" key="4">
    <source>
        <dbReference type="EMBL" id="ALM94403.1"/>
    </source>
</evidence>
<keyword evidence="11" id="KW-1185">Reference proteome</keyword>
<organism evidence="7 12">
    <name type="scientific">Fusobacterium nucleatum subsp. polymorphum</name>
    <name type="common">Fusobacterium polymorphum</name>
    <dbReference type="NCBI Taxonomy" id="76857"/>
    <lineage>
        <taxon>Bacteria</taxon>
        <taxon>Fusobacteriati</taxon>
        <taxon>Fusobacteriota</taxon>
        <taxon>Fusobacteriia</taxon>
        <taxon>Fusobacteriales</taxon>
        <taxon>Fusobacteriaceae</taxon>
        <taxon>Fusobacterium</taxon>
    </lineage>
</organism>
<dbReference type="EMBL" id="CP022123">
    <property type="protein sequence ID" value="ASG29466.1"/>
    <property type="molecule type" value="Genomic_DNA"/>
</dbReference>
<dbReference type="Proteomes" id="UP000197638">
    <property type="component" value="Chromosome"/>
</dbReference>
<dbReference type="EMBL" id="CP013121">
    <property type="protein sequence ID" value="ALM94403.1"/>
    <property type="molecule type" value="Genomic_DNA"/>
</dbReference>
<dbReference type="PANTHER" id="PTHR47755">
    <property type="entry name" value="CELL DIVISION PROTEIN FTSX"/>
    <property type="match status" value="1"/>
</dbReference>
<dbReference type="GO" id="GO:0051301">
    <property type="term" value="P:cell division"/>
    <property type="evidence" value="ECO:0007669"/>
    <property type="project" value="UniProtKB-KW"/>
</dbReference>
<keyword evidence="2" id="KW-0472">Membrane</keyword>
<evidence type="ECO:0000313" key="13">
    <source>
        <dbReference type="Proteomes" id="UP000197638"/>
    </source>
</evidence>
<proteinExistence type="predicted"/>
<dbReference type="InterPro" id="IPR040690">
    <property type="entry name" value="FtsX_ECD"/>
</dbReference>
<evidence type="ECO:0000313" key="8">
    <source>
        <dbReference type="EMBL" id="PHI10084.1"/>
    </source>
</evidence>
<dbReference type="AlphaFoldDB" id="A0A246EFS7"/>
<dbReference type="Proteomes" id="UP000197470">
    <property type="component" value="Unassembled WGS sequence"/>
</dbReference>
<reference evidence="7 12" key="2">
    <citation type="submission" date="2017-05" db="EMBL/GenBank/DDBJ databases">
        <title>Genome sequencing of Fusobacterium nucleatum subsp. polymorphum KCOM 1001 (=ChDC F119).</title>
        <authorList>
            <person name="Kook J.-K."/>
            <person name="Park S.-N."/>
            <person name="Lim Y.K."/>
            <person name="Roh H."/>
        </authorList>
    </citation>
    <scope>NUCLEOTIDE SEQUENCE [LARGE SCALE GENOMIC DNA]</scope>
    <source>
        <strain evidence="7 12">KCOM 1001</strain>
    </source>
</reference>
<feature type="transmembrane region" description="Helical" evidence="2">
    <location>
        <begin position="211"/>
        <end position="232"/>
    </location>
</feature>
<evidence type="ECO:0000313" key="15">
    <source>
        <dbReference type="Proteomes" id="UP000221852"/>
    </source>
</evidence>
<feature type="transmembrane region" description="Helical" evidence="2">
    <location>
        <begin position="168"/>
        <end position="190"/>
    </location>
</feature>
<dbReference type="Proteomes" id="UP000196759">
    <property type="component" value="Chromosome"/>
</dbReference>
<dbReference type="EMBL" id="NHRT01000001">
    <property type="protein sequence ID" value="OWP25486.1"/>
    <property type="molecule type" value="Genomic_DNA"/>
</dbReference>
<protein>
    <submittedName>
        <fullName evidence="7">ABC transporter permease</fullName>
    </submittedName>
    <submittedName>
        <fullName evidence="4">Cell division protein FtsX</fullName>
    </submittedName>
</protein>
<evidence type="ECO:0000313" key="12">
    <source>
        <dbReference type="Proteomes" id="UP000197470"/>
    </source>
</evidence>
<feature type="domain" description="FtsX extracellular" evidence="3">
    <location>
        <begin position="59"/>
        <end position="142"/>
    </location>
</feature>
<evidence type="ECO:0000313" key="5">
    <source>
        <dbReference type="EMBL" id="ASC02120.1"/>
    </source>
</evidence>
<keyword evidence="4" id="KW-0131">Cell cycle</keyword>
<sequence length="311" mass="35820">MYKLFGYGLKGIPYINRLKRRVFYAVVITVVALNIFISFSLNLRSLTNEKIFNSFIVADLQNNLNQDKKNEIEKYILGIDGVRSVRFMDKFESFKNLQNELNISIPESSNPLTDSLVISVKDPTLLGHIQETIETREEVKEVYKDESYLKQSKEQGFITSIAQMGSGVFSFFIAVITIIIFNFGVAIEFLNNANTGLDYAENIRKSKIRNLLSFTMSTVIGTLIFFNIYVLFRKYVSHAKFDSSMLSLKEIVLWHLGAIAILNLLVWLIPANVGRIEYAEEDEEDELDDEFYDNDEDEEDGDYDDFEDDED</sequence>
<dbReference type="Proteomes" id="UP000221852">
    <property type="component" value="Unassembled WGS sequence"/>
</dbReference>
<evidence type="ECO:0000259" key="3">
    <source>
        <dbReference type="Pfam" id="PF18075"/>
    </source>
</evidence>
<feature type="transmembrane region" description="Helical" evidence="2">
    <location>
        <begin position="252"/>
        <end position="269"/>
    </location>
</feature>
<evidence type="ECO:0000313" key="6">
    <source>
        <dbReference type="EMBL" id="ASG29466.1"/>
    </source>
</evidence>
<feature type="region of interest" description="Disordered" evidence="1">
    <location>
        <begin position="281"/>
        <end position="311"/>
    </location>
</feature>
<evidence type="ECO:0000313" key="9">
    <source>
        <dbReference type="EMBL" id="PHI13438.1"/>
    </source>
</evidence>
<reference evidence="4 10" key="1">
    <citation type="submission" date="2015-11" db="EMBL/GenBank/DDBJ databases">
        <authorList>
            <person name="Kook J.-K."/>
            <person name="Park S.-N."/>
            <person name="Lim Y.K."/>
            <person name="Jo E."/>
        </authorList>
    </citation>
    <scope>NUCLEOTIDE SEQUENCE [LARGE SCALE GENOMIC DNA]</scope>
    <source>
        <strain evidence="4 10">ChDC F306</strain>
    </source>
</reference>
<dbReference type="GO" id="GO:0016020">
    <property type="term" value="C:membrane"/>
    <property type="evidence" value="ECO:0007669"/>
    <property type="project" value="InterPro"/>
</dbReference>
<dbReference type="PANTHER" id="PTHR47755:SF1">
    <property type="entry name" value="CELL DIVISION PROTEIN FTSX"/>
    <property type="match status" value="1"/>
</dbReference>
<reference evidence="6 13" key="6">
    <citation type="submission" date="2017-06" db="EMBL/GenBank/DDBJ databases">
        <title>Genome sequencing of Fusobacterium nucleatum subsp. polymorphum KCOM 1275 (=ChDC F310).</title>
        <authorList>
            <person name="Kook J.-K."/>
            <person name="Park S.-N."/>
            <person name="Lim Y.K."/>
            <person name="Roh H."/>
        </authorList>
    </citation>
    <scope>NUCLEOTIDE SEQUENCE [LARGE SCALE GENOMIC DNA]</scope>
    <source>
        <strain evidence="6 13">KCOM 1275</strain>
    </source>
</reference>
<feature type="transmembrane region" description="Helical" evidence="2">
    <location>
        <begin position="21"/>
        <end position="41"/>
    </location>
</feature>
<evidence type="ECO:0000313" key="7">
    <source>
        <dbReference type="EMBL" id="OWP25486.1"/>
    </source>
</evidence>
<name>A0A246EFS7_FUSNP</name>
<evidence type="ECO:0000256" key="2">
    <source>
        <dbReference type="SAM" id="Phobius"/>
    </source>
</evidence>
<dbReference type="EMBL" id="NIRM01000001">
    <property type="protein sequence ID" value="PHI10084.1"/>
    <property type="molecule type" value="Genomic_DNA"/>
</dbReference>
<dbReference type="Pfam" id="PF18075">
    <property type="entry name" value="FtsX_ECD"/>
    <property type="match status" value="1"/>
</dbReference>
<keyword evidence="2" id="KW-1133">Transmembrane helix</keyword>
<accession>A0A246EFS7</accession>
<reference evidence="9 15" key="5">
    <citation type="submission" date="2017-06" db="EMBL/GenBank/DDBJ databases">
        <title>Draft genome sequence of Fusobacterium nucleatum subsp. polymorphum KCOM 1330 (=ChDC F330).</title>
        <authorList>
            <person name="Kook J.-K."/>
            <person name="Park S.-N."/>
            <person name="Lim Y.K."/>
            <person name="Roh H."/>
        </authorList>
    </citation>
    <scope>NUCLEOTIDE SEQUENCE [LARGE SCALE GENOMIC DNA]</scope>
    <source>
        <strain evidence="9">KCOM 1330</strain>
        <strain evidence="15">KCOM 1330 (ChDC F330)</strain>
    </source>
</reference>